<comment type="caution">
    <text evidence="13">The sequence shown here is derived from an EMBL/GenBank/DDBJ whole genome shotgun (WGS) entry which is preliminary data.</text>
</comment>
<evidence type="ECO:0000256" key="3">
    <source>
        <dbReference type="ARBA" id="ARBA00022617"/>
    </source>
</evidence>
<name>A0AA88RJD8_9ASTE</name>
<keyword evidence="6" id="KW-1133">Transmembrane helix</keyword>
<organism evidence="13 14">
    <name type="scientific">Escallonia rubra</name>
    <dbReference type="NCBI Taxonomy" id="112253"/>
    <lineage>
        <taxon>Eukaryota</taxon>
        <taxon>Viridiplantae</taxon>
        <taxon>Streptophyta</taxon>
        <taxon>Embryophyta</taxon>
        <taxon>Tracheophyta</taxon>
        <taxon>Spermatophyta</taxon>
        <taxon>Magnoliopsida</taxon>
        <taxon>eudicotyledons</taxon>
        <taxon>Gunneridae</taxon>
        <taxon>Pentapetalae</taxon>
        <taxon>asterids</taxon>
        <taxon>campanulids</taxon>
        <taxon>Escalloniales</taxon>
        <taxon>Escalloniaceae</taxon>
        <taxon>Escallonia</taxon>
    </lineage>
</organism>
<evidence type="ECO:0000313" key="14">
    <source>
        <dbReference type="Proteomes" id="UP001187471"/>
    </source>
</evidence>
<sequence>MGICVIIYSLNVFCSRILKNGDDVESDKLEKGIGDLMVGIIQKREKLTTGEGNSYGSDFLGLLLNARKDAPGNYKLSLKDIIDECKTFYGAGQGTTSILLSWTVLLLAIHTDWQDKAREEVLRIFGQQNPTSEGIARLRTMNMIFSETLRLYPPADVLTRKVQRKVRLGKLILPANMNVNIPLLALHHDPKIWGKDAHLFNPERFSEGVPKATSNNPAAYIPFGLGPRNCVGMNFATNEAKIALTMILQHYKFTLSPNYIHSPIHMVLVRPQHGVRLFKSSDDIEAKKIEQEIYDTLMAIIKKNEGDDKRSRQLWKRFPWITNKSKPRC</sequence>
<keyword evidence="4" id="KW-0812">Transmembrane</keyword>
<evidence type="ECO:0008006" key="15">
    <source>
        <dbReference type="Google" id="ProtNLM"/>
    </source>
</evidence>
<dbReference type="PANTHER" id="PTHR24282:SF266">
    <property type="entry name" value="CYTOCHROME P450-RELATED"/>
    <property type="match status" value="1"/>
</dbReference>
<dbReference type="GO" id="GO:0016020">
    <property type="term" value="C:membrane"/>
    <property type="evidence" value="ECO:0007669"/>
    <property type="project" value="UniProtKB-SubCell"/>
</dbReference>
<gene>
    <name evidence="13" type="ORF">RJ640_008060</name>
</gene>
<keyword evidence="3 11" id="KW-0349">Heme</keyword>
<dbReference type="Pfam" id="PF00067">
    <property type="entry name" value="p450"/>
    <property type="match status" value="1"/>
</dbReference>
<accession>A0AA88RJD8</accession>
<reference evidence="13" key="1">
    <citation type="submission" date="2022-12" db="EMBL/GenBank/DDBJ databases">
        <title>Draft genome assemblies for two species of Escallonia (Escalloniales).</title>
        <authorList>
            <person name="Chanderbali A."/>
            <person name="Dervinis C."/>
            <person name="Anghel I."/>
            <person name="Soltis D."/>
            <person name="Soltis P."/>
            <person name="Zapata F."/>
        </authorList>
    </citation>
    <scope>NUCLEOTIDE SEQUENCE</scope>
    <source>
        <strain evidence="13">UCBG92.1500</strain>
        <tissue evidence="13">Leaf</tissue>
    </source>
</reference>
<dbReference type="AlphaFoldDB" id="A0AA88RJD8"/>
<dbReference type="EMBL" id="JAVXUO010001293">
    <property type="protein sequence ID" value="KAK2983901.1"/>
    <property type="molecule type" value="Genomic_DNA"/>
</dbReference>
<comment type="subcellular location">
    <subcellularLocation>
        <location evidence="1">Membrane</location>
    </subcellularLocation>
</comment>
<evidence type="ECO:0000256" key="10">
    <source>
        <dbReference type="ARBA" id="ARBA00023136"/>
    </source>
</evidence>
<protein>
    <recommendedName>
        <fullName evidence="15">Cytochrome P450</fullName>
    </recommendedName>
</protein>
<comment type="cofactor">
    <cofactor evidence="11">
        <name>heme</name>
        <dbReference type="ChEBI" id="CHEBI:30413"/>
    </cofactor>
</comment>
<evidence type="ECO:0000256" key="8">
    <source>
        <dbReference type="ARBA" id="ARBA00023004"/>
    </source>
</evidence>
<feature type="binding site" description="axial binding residue" evidence="11">
    <location>
        <position position="230"/>
    </location>
    <ligand>
        <name>heme</name>
        <dbReference type="ChEBI" id="CHEBI:30413"/>
    </ligand>
    <ligandPart>
        <name>Fe</name>
        <dbReference type="ChEBI" id="CHEBI:18248"/>
    </ligandPart>
</feature>
<keyword evidence="10" id="KW-0472">Membrane</keyword>
<evidence type="ECO:0000256" key="5">
    <source>
        <dbReference type="ARBA" id="ARBA00022723"/>
    </source>
</evidence>
<dbReference type="PANTHER" id="PTHR24282">
    <property type="entry name" value="CYTOCHROME P450 FAMILY MEMBER"/>
    <property type="match status" value="1"/>
</dbReference>
<dbReference type="SUPFAM" id="SSF48264">
    <property type="entry name" value="Cytochrome P450"/>
    <property type="match status" value="1"/>
</dbReference>
<keyword evidence="14" id="KW-1185">Reference proteome</keyword>
<dbReference type="Gene3D" id="1.10.630.10">
    <property type="entry name" value="Cytochrome P450"/>
    <property type="match status" value="1"/>
</dbReference>
<dbReference type="InterPro" id="IPR017972">
    <property type="entry name" value="Cyt_P450_CS"/>
</dbReference>
<keyword evidence="5 11" id="KW-0479">Metal-binding</keyword>
<evidence type="ECO:0000256" key="6">
    <source>
        <dbReference type="ARBA" id="ARBA00022989"/>
    </source>
</evidence>
<dbReference type="InterPro" id="IPR036396">
    <property type="entry name" value="Cyt_P450_sf"/>
</dbReference>
<dbReference type="GO" id="GO:0020037">
    <property type="term" value="F:heme binding"/>
    <property type="evidence" value="ECO:0007669"/>
    <property type="project" value="InterPro"/>
</dbReference>
<dbReference type="PROSITE" id="PS00086">
    <property type="entry name" value="CYTOCHROME_P450"/>
    <property type="match status" value="1"/>
</dbReference>
<evidence type="ECO:0000256" key="1">
    <source>
        <dbReference type="ARBA" id="ARBA00004370"/>
    </source>
</evidence>
<evidence type="ECO:0000313" key="13">
    <source>
        <dbReference type="EMBL" id="KAK2983901.1"/>
    </source>
</evidence>
<evidence type="ECO:0000256" key="7">
    <source>
        <dbReference type="ARBA" id="ARBA00023002"/>
    </source>
</evidence>
<dbReference type="Proteomes" id="UP001187471">
    <property type="component" value="Unassembled WGS sequence"/>
</dbReference>
<dbReference type="InterPro" id="IPR050665">
    <property type="entry name" value="Cytochrome_P450_Monooxygen"/>
</dbReference>
<dbReference type="PRINTS" id="PR00463">
    <property type="entry name" value="EP450I"/>
</dbReference>
<proteinExistence type="inferred from homology"/>
<keyword evidence="7 12" id="KW-0560">Oxidoreductase</keyword>
<dbReference type="InterPro" id="IPR001128">
    <property type="entry name" value="Cyt_P450"/>
</dbReference>
<evidence type="ECO:0000256" key="4">
    <source>
        <dbReference type="ARBA" id="ARBA00022692"/>
    </source>
</evidence>
<dbReference type="GO" id="GO:0016705">
    <property type="term" value="F:oxidoreductase activity, acting on paired donors, with incorporation or reduction of molecular oxygen"/>
    <property type="evidence" value="ECO:0007669"/>
    <property type="project" value="InterPro"/>
</dbReference>
<evidence type="ECO:0000256" key="9">
    <source>
        <dbReference type="ARBA" id="ARBA00023033"/>
    </source>
</evidence>
<dbReference type="PRINTS" id="PR00385">
    <property type="entry name" value="P450"/>
</dbReference>
<dbReference type="GO" id="GO:0005506">
    <property type="term" value="F:iron ion binding"/>
    <property type="evidence" value="ECO:0007669"/>
    <property type="project" value="InterPro"/>
</dbReference>
<keyword evidence="9 12" id="KW-0503">Monooxygenase</keyword>
<comment type="similarity">
    <text evidence="2 12">Belongs to the cytochrome P450 family.</text>
</comment>
<evidence type="ECO:0000256" key="2">
    <source>
        <dbReference type="ARBA" id="ARBA00010617"/>
    </source>
</evidence>
<keyword evidence="8 11" id="KW-0408">Iron</keyword>
<dbReference type="InterPro" id="IPR002401">
    <property type="entry name" value="Cyt_P450_E_grp-I"/>
</dbReference>
<dbReference type="GO" id="GO:0004497">
    <property type="term" value="F:monooxygenase activity"/>
    <property type="evidence" value="ECO:0007669"/>
    <property type="project" value="UniProtKB-KW"/>
</dbReference>
<evidence type="ECO:0000256" key="11">
    <source>
        <dbReference type="PIRSR" id="PIRSR602401-1"/>
    </source>
</evidence>
<evidence type="ECO:0000256" key="12">
    <source>
        <dbReference type="RuleBase" id="RU000461"/>
    </source>
</evidence>